<sequence>MKDATKLVLIILLALVFLNGCKDENVQREALDFSCLERYLDTMQNLLGIDQIEEIDGTYPVASATELENSLSDLKLGLSKAQAGTVLIIS</sequence>
<evidence type="ECO:0000313" key="2">
    <source>
        <dbReference type="Proteomes" id="UP000306808"/>
    </source>
</evidence>
<dbReference type="EMBL" id="SUME01000004">
    <property type="protein sequence ID" value="TJZ60766.1"/>
    <property type="molecule type" value="Genomic_DNA"/>
</dbReference>
<name>A0A4U0P0M7_9SPHI</name>
<organism evidence="1 2">
    <name type="scientific">Sphingobacterium olei</name>
    <dbReference type="NCBI Taxonomy" id="2571155"/>
    <lineage>
        <taxon>Bacteria</taxon>
        <taxon>Pseudomonadati</taxon>
        <taxon>Bacteroidota</taxon>
        <taxon>Sphingobacteriia</taxon>
        <taxon>Sphingobacteriales</taxon>
        <taxon>Sphingobacteriaceae</taxon>
        <taxon>Sphingobacterium</taxon>
    </lineage>
</organism>
<accession>A0A4U0P0M7</accession>
<gene>
    <name evidence="1" type="ORF">FAZ15_12335</name>
</gene>
<evidence type="ECO:0000313" key="1">
    <source>
        <dbReference type="EMBL" id="TJZ60766.1"/>
    </source>
</evidence>
<dbReference type="OrthoDB" id="639407at2"/>
<dbReference type="Proteomes" id="UP000306808">
    <property type="component" value="Unassembled WGS sequence"/>
</dbReference>
<proteinExistence type="predicted"/>
<protein>
    <submittedName>
        <fullName evidence="1">Uncharacterized protein</fullName>
    </submittedName>
</protein>
<dbReference type="AlphaFoldDB" id="A0A4U0P0M7"/>
<keyword evidence="2" id="KW-1185">Reference proteome</keyword>
<reference evidence="1 2" key="1">
    <citation type="submission" date="2019-04" db="EMBL/GenBank/DDBJ databases">
        <title>Sphingobacterium olei sp. nov., isolated from oil-contaminated soil.</title>
        <authorList>
            <person name="Liu B."/>
        </authorList>
    </citation>
    <scope>NUCLEOTIDE SEQUENCE [LARGE SCALE GENOMIC DNA]</scope>
    <source>
        <strain evidence="1 2">HAL-9</strain>
    </source>
</reference>
<comment type="caution">
    <text evidence="1">The sequence shown here is derived from an EMBL/GenBank/DDBJ whole genome shotgun (WGS) entry which is preliminary data.</text>
</comment>
<dbReference type="RefSeq" id="WP_136901605.1">
    <property type="nucleotide sequence ID" value="NZ_SUME01000004.1"/>
</dbReference>